<name>A0A5J4ZKL8_9ASTE</name>
<sequence length="239" mass="26577">MAASSSMFVNPANIQSLVTVKLTKDNYLLWKTQVVPYLRGQRIFGFVDGSNPPPPITIPNPETATSSDTTAEIPNPKLTTWYLQDQVVLSTSVSSLSEGILAQMKMKSFADTLAAIGQPLLDQEFTAYLLGGLDTTYDAIVTSISTRIDQMPTEEMFSHLLNFELRLEQHNSTLEATVGSANVATRQDLRSRDRKQHQYQRSSHLQYRGRGRHPRGRGNQFSSSGQFPPSQSNNPRPTC</sequence>
<feature type="domain" description="Retrotransposon Copia-like N-terminal" evidence="2">
    <location>
        <begin position="16"/>
        <end position="55"/>
    </location>
</feature>
<protein>
    <recommendedName>
        <fullName evidence="2">Retrotransposon Copia-like N-terminal domain-containing protein</fullName>
    </recommendedName>
</protein>
<evidence type="ECO:0000256" key="1">
    <source>
        <dbReference type="SAM" id="MobiDB-lite"/>
    </source>
</evidence>
<dbReference type="InterPro" id="IPR029472">
    <property type="entry name" value="Copia-like_N"/>
</dbReference>
<gene>
    <name evidence="3" type="ORF">F0562_013599</name>
</gene>
<evidence type="ECO:0000313" key="4">
    <source>
        <dbReference type="Proteomes" id="UP000325577"/>
    </source>
</evidence>
<dbReference type="OrthoDB" id="1845088at2759"/>
<evidence type="ECO:0000259" key="2">
    <source>
        <dbReference type="Pfam" id="PF14244"/>
    </source>
</evidence>
<dbReference type="Pfam" id="PF14244">
    <property type="entry name" value="Retrotran_gag_3"/>
    <property type="match status" value="1"/>
</dbReference>
<evidence type="ECO:0000313" key="3">
    <source>
        <dbReference type="EMBL" id="KAA8519343.1"/>
    </source>
</evidence>
<accession>A0A5J4ZKL8</accession>
<dbReference type="PANTHER" id="PTHR47481">
    <property type="match status" value="1"/>
</dbReference>
<keyword evidence="4" id="KW-1185">Reference proteome</keyword>
<dbReference type="PANTHER" id="PTHR47481:SF10">
    <property type="entry name" value="COPIA-LIKE POLYPROTEIN_RETROTRANSPOSON"/>
    <property type="match status" value="1"/>
</dbReference>
<feature type="compositionally biased region" description="Low complexity" evidence="1">
    <location>
        <begin position="217"/>
        <end position="239"/>
    </location>
</feature>
<organism evidence="3 4">
    <name type="scientific">Nyssa sinensis</name>
    <dbReference type="NCBI Taxonomy" id="561372"/>
    <lineage>
        <taxon>Eukaryota</taxon>
        <taxon>Viridiplantae</taxon>
        <taxon>Streptophyta</taxon>
        <taxon>Embryophyta</taxon>
        <taxon>Tracheophyta</taxon>
        <taxon>Spermatophyta</taxon>
        <taxon>Magnoliopsida</taxon>
        <taxon>eudicotyledons</taxon>
        <taxon>Gunneridae</taxon>
        <taxon>Pentapetalae</taxon>
        <taxon>asterids</taxon>
        <taxon>Cornales</taxon>
        <taxon>Nyssaceae</taxon>
        <taxon>Nyssa</taxon>
    </lineage>
</organism>
<reference evidence="3 4" key="1">
    <citation type="submission" date="2019-09" db="EMBL/GenBank/DDBJ databases">
        <title>A chromosome-level genome assembly of the Chinese tupelo Nyssa sinensis.</title>
        <authorList>
            <person name="Yang X."/>
            <person name="Kang M."/>
            <person name="Yang Y."/>
            <person name="Xiong H."/>
            <person name="Wang M."/>
            <person name="Zhang Z."/>
            <person name="Wang Z."/>
            <person name="Wu H."/>
            <person name="Ma T."/>
            <person name="Liu J."/>
            <person name="Xi Z."/>
        </authorList>
    </citation>
    <scope>NUCLEOTIDE SEQUENCE [LARGE SCALE GENOMIC DNA]</scope>
    <source>
        <strain evidence="3">J267</strain>
        <tissue evidence="3">Leaf</tissue>
    </source>
</reference>
<feature type="compositionally biased region" description="Basic residues" evidence="1">
    <location>
        <begin position="207"/>
        <end position="216"/>
    </location>
</feature>
<feature type="region of interest" description="Disordered" evidence="1">
    <location>
        <begin position="188"/>
        <end position="239"/>
    </location>
</feature>
<proteinExistence type="predicted"/>
<dbReference type="EMBL" id="CM018049">
    <property type="protein sequence ID" value="KAA8519343.1"/>
    <property type="molecule type" value="Genomic_DNA"/>
</dbReference>
<dbReference type="Proteomes" id="UP000325577">
    <property type="component" value="Linkage Group LG6"/>
</dbReference>
<dbReference type="AlphaFoldDB" id="A0A5J4ZKL8"/>